<dbReference type="EMBL" id="JACVVD010000005">
    <property type="protein sequence ID" value="MBD0381872.1"/>
    <property type="molecule type" value="Genomic_DNA"/>
</dbReference>
<evidence type="ECO:0000313" key="2">
    <source>
        <dbReference type="Proteomes" id="UP000650466"/>
    </source>
</evidence>
<keyword evidence="2" id="KW-1185">Reference proteome</keyword>
<sequence>MIVGQLEKEATGAPIIYHNNELLTQFFGYEKEKKRSQLKFGVHRFPTVRGSSYVLIFDDEVDG</sequence>
<dbReference type="AlphaFoldDB" id="A0A926KPX3"/>
<evidence type="ECO:0000313" key="1">
    <source>
        <dbReference type="EMBL" id="MBD0381872.1"/>
    </source>
</evidence>
<accession>A0A926KPX3</accession>
<reference evidence="1" key="1">
    <citation type="submission" date="2020-09" db="EMBL/GenBank/DDBJ databases">
        <title>Draft Genome Sequence of Paenibacillus sp. WST5.</title>
        <authorList>
            <person name="Bao Z."/>
        </authorList>
    </citation>
    <scope>NUCLEOTIDE SEQUENCE</scope>
    <source>
        <strain evidence="1">WST5</strain>
    </source>
</reference>
<name>A0A926KPX3_9BACL</name>
<gene>
    <name evidence="1" type="ORF">ICC18_17235</name>
</gene>
<protein>
    <submittedName>
        <fullName evidence="1">Uncharacterized protein</fullName>
    </submittedName>
</protein>
<dbReference type="Proteomes" id="UP000650466">
    <property type="component" value="Unassembled WGS sequence"/>
</dbReference>
<proteinExistence type="predicted"/>
<comment type="caution">
    <text evidence="1">The sequence shown here is derived from an EMBL/GenBank/DDBJ whole genome shotgun (WGS) entry which is preliminary data.</text>
</comment>
<organism evidence="1 2">
    <name type="scientific">Paenibacillus sedimenti</name>
    <dbReference type="NCBI Taxonomy" id="2770274"/>
    <lineage>
        <taxon>Bacteria</taxon>
        <taxon>Bacillati</taxon>
        <taxon>Bacillota</taxon>
        <taxon>Bacilli</taxon>
        <taxon>Bacillales</taxon>
        <taxon>Paenibacillaceae</taxon>
        <taxon>Paenibacillus</taxon>
    </lineage>
</organism>